<accession>A0A834WQS0</accession>
<keyword evidence="2" id="KW-0472">Membrane</keyword>
<keyword evidence="3" id="KW-0808">Transferase</keyword>
<proteinExistence type="predicted"/>
<keyword evidence="4" id="KW-1185">Reference proteome</keyword>
<sequence>MGSLESVFPVKKGSSLGSRSSRKEGHPFSQRFRSSFSRLLFKKLDYIQWICTVAVFLFFIVVFQMFLPTSVVEKSEDSLRAAKMLSGTLLHYKDIEKYVLDIEEGTRFLPKISEKFRVESSSEANLFNRTVQRFGYRKPQLALLSGELLVDSQQLLLVTIASALLDIGYTIQVFSLKNGPVHDAWINLGVSVTVIQTCDKLENIVDWLNYDGIIMNSLEVKGAFSCFLQEPFKAIPLIWIIHENALAYRSRKYATYGKVELLNDWRRAFNRSTVVVFPNYALPMLYSMFDAGNFYVIPGSPAEPLEADAFMASQKDNLRTEMGYGPEDLIIAIVGSQFLYKGSWLGHAIVLQALSPLLADFPLSKDNSSGHLQIVVHTGESTTNYSAALETMAHTLKYPRGTIKHITGELNEDSVLGTADIVIYGSFLEEQSFPEILVKAMCFGKPIIAPDIPAIRKYSFPFIGVLASKYGFSLSLSSSFVPLISSHGQLKVFILVLSQACLHDPYIDPGISQTLANRVNGYLFPKDNSRVLTQIVLEVILEGKISPLARNIASIGKDTAKNLLVSEAIEGYASLLQNVLRLPSEVALPKAVSEISPNLKEQWQWHLFEAVSNLTYQNRTSRSYTYLDKYEEQWNHSQKGRSSSTVSDHDSALYRIWEEEKNIQMAITRRRREEELLKDRIEQSRGTWEEVYRSAKRADRSKHDLHERDEGELERTGQPLTIYEPYFGEGAWPFLHDRSVYRGIGLSTKGRRPGRDDVDAPSRLPLLNNPYYRDILGEYGAFFAIANRIDRIHKNAWIGFQSWRATARKASLSRKAENALLDAIQSQMYGDALYFWVRMDKDPRNPLQKDFWSFCDAVNAGNCKFAFSEALRRMYGIKDDLDSLPPMPGDGNTWSVMQSWALPTRSFLEFVMFSRMFVDALDAQMYGAHRSSGRCYLSLSKDKHCYSRLLELLVNVWAYHSARKMVYVDPETGVMQEQHNFKNRRGNMWIKWFSYTTLKSMDEDLAELSDSKATSGHWLWPSTGEVYWHGVYERERNLRHKEKEKRKQKSMEKQIRMRKRHRQQVIGKYVKPLPEEEEGSSSNTTKVS</sequence>
<keyword evidence="2" id="KW-1133">Transmembrane helix</keyword>
<evidence type="ECO:0000256" key="2">
    <source>
        <dbReference type="SAM" id="Phobius"/>
    </source>
</evidence>
<dbReference type="Proteomes" id="UP000634136">
    <property type="component" value="Unassembled WGS sequence"/>
</dbReference>
<dbReference type="Gene3D" id="3.40.50.2000">
    <property type="entry name" value="Glycogen Phosphorylase B"/>
    <property type="match status" value="1"/>
</dbReference>
<dbReference type="EMBL" id="JAAIUW010000006">
    <property type="protein sequence ID" value="KAF7826114.1"/>
    <property type="molecule type" value="Genomic_DNA"/>
</dbReference>
<dbReference type="PANTHER" id="PTHR46635:SF1">
    <property type="entry name" value="GLYCOSYL TRANSFERASE FAMILY 1 PROTEIN"/>
    <property type="match status" value="1"/>
</dbReference>
<feature type="region of interest" description="Disordered" evidence="1">
    <location>
        <begin position="1"/>
        <end position="27"/>
    </location>
</feature>
<dbReference type="SUPFAM" id="SSF53756">
    <property type="entry name" value="UDP-Glycosyltransferase/glycogen phosphorylase"/>
    <property type="match status" value="1"/>
</dbReference>
<gene>
    <name evidence="3" type="ORF">G2W53_017278</name>
</gene>
<keyword evidence="2" id="KW-0812">Transmembrane</keyword>
<feature type="transmembrane region" description="Helical" evidence="2">
    <location>
        <begin position="46"/>
        <end position="67"/>
    </location>
</feature>
<evidence type="ECO:0000256" key="1">
    <source>
        <dbReference type="SAM" id="MobiDB-lite"/>
    </source>
</evidence>
<reference evidence="3" key="1">
    <citation type="submission" date="2020-09" db="EMBL/GenBank/DDBJ databases">
        <title>Genome-Enabled Discovery of Anthraquinone Biosynthesis in Senna tora.</title>
        <authorList>
            <person name="Kang S.-H."/>
            <person name="Pandey R.P."/>
            <person name="Lee C.-M."/>
            <person name="Sim J.-S."/>
            <person name="Jeong J.-T."/>
            <person name="Choi B.-S."/>
            <person name="Jung M."/>
            <person name="Ginzburg D."/>
            <person name="Zhao K."/>
            <person name="Won S.Y."/>
            <person name="Oh T.-J."/>
            <person name="Yu Y."/>
            <person name="Kim N.-H."/>
            <person name="Lee O.R."/>
            <person name="Lee T.-H."/>
            <person name="Bashyal P."/>
            <person name="Kim T.-S."/>
            <person name="Lee W.-H."/>
            <person name="Kawkins C."/>
            <person name="Kim C.-K."/>
            <person name="Kim J.S."/>
            <person name="Ahn B.O."/>
            <person name="Rhee S.Y."/>
            <person name="Sohng J.K."/>
        </authorList>
    </citation>
    <scope>NUCLEOTIDE SEQUENCE</scope>
    <source>
        <tissue evidence="3">Leaf</tissue>
    </source>
</reference>
<dbReference type="AlphaFoldDB" id="A0A834WQS0"/>
<protein>
    <submittedName>
        <fullName evidence="3">Glycosyl transferase</fullName>
    </submittedName>
</protein>
<feature type="compositionally biased region" description="Basic residues" evidence="1">
    <location>
        <begin position="1039"/>
        <end position="1048"/>
    </location>
</feature>
<evidence type="ECO:0000313" key="4">
    <source>
        <dbReference type="Proteomes" id="UP000634136"/>
    </source>
</evidence>
<name>A0A834WQS0_9FABA</name>
<dbReference type="PANTHER" id="PTHR46635">
    <property type="entry name" value="GLYCOSYL TRANSFERASE FAMILY 1 PROTEIN"/>
    <property type="match status" value="1"/>
</dbReference>
<evidence type="ECO:0000313" key="3">
    <source>
        <dbReference type="EMBL" id="KAF7826114.1"/>
    </source>
</evidence>
<dbReference type="GO" id="GO:0016740">
    <property type="term" value="F:transferase activity"/>
    <property type="evidence" value="ECO:0007669"/>
    <property type="project" value="UniProtKB-KW"/>
</dbReference>
<organism evidence="3 4">
    <name type="scientific">Senna tora</name>
    <dbReference type="NCBI Taxonomy" id="362788"/>
    <lineage>
        <taxon>Eukaryota</taxon>
        <taxon>Viridiplantae</taxon>
        <taxon>Streptophyta</taxon>
        <taxon>Embryophyta</taxon>
        <taxon>Tracheophyta</taxon>
        <taxon>Spermatophyta</taxon>
        <taxon>Magnoliopsida</taxon>
        <taxon>eudicotyledons</taxon>
        <taxon>Gunneridae</taxon>
        <taxon>Pentapetalae</taxon>
        <taxon>rosids</taxon>
        <taxon>fabids</taxon>
        <taxon>Fabales</taxon>
        <taxon>Fabaceae</taxon>
        <taxon>Caesalpinioideae</taxon>
        <taxon>Cassia clade</taxon>
        <taxon>Senna</taxon>
    </lineage>
</organism>
<comment type="caution">
    <text evidence="3">The sequence shown here is derived from an EMBL/GenBank/DDBJ whole genome shotgun (WGS) entry which is preliminary data.</text>
</comment>
<dbReference type="OrthoDB" id="1592604at2759"/>
<feature type="region of interest" description="Disordered" evidence="1">
    <location>
        <begin position="1039"/>
        <end position="1088"/>
    </location>
</feature>